<dbReference type="GO" id="GO:0003700">
    <property type="term" value="F:DNA-binding transcription factor activity"/>
    <property type="evidence" value="ECO:0007669"/>
    <property type="project" value="InterPro"/>
</dbReference>
<dbReference type="PANTHER" id="PTHR30346:SF0">
    <property type="entry name" value="HCA OPERON TRANSCRIPTIONAL ACTIVATOR HCAR"/>
    <property type="match status" value="1"/>
</dbReference>
<dbReference type="GO" id="GO:0032993">
    <property type="term" value="C:protein-DNA complex"/>
    <property type="evidence" value="ECO:0007669"/>
    <property type="project" value="TreeGrafter"/>
</dbReference>
<gene>
    <name evidence="6" type="ORF">EWM63_26285</name>
</gene>
<keyword evidence="4" id="KW-0804">Transcription</keyword>
<dbReference type="SUPFAM" id="SSF53850">
    <property type="entry name" value="Periplasmic binding protein-like II"/>
    <property type="match status" value="1"/>
</dbReference>
<dbReference type="InterPro" id="IPR036388">
    <property type="entry name" value="WH-like_DNA-bd_sf"/>
</dbReference>
<reference evidence="6 7" key="1">
    <citation type="submission" date="2019-02" db="EMBL/GenBank/DDBJ databases">
        <title>Draft Genome Sequences of Six Type Strains of the Genus Massilia.</title>
        <authorList>
            <person name="Miess H."/>
            <person name="Frediansyhah A."/>
            <person name="Gross H."/>
        </authorList>
    </citation>
    <scope>NUCLEOTIDE SEQUENCE [LARGE SCALE GENOMIC DNA]</scope>
    <source>
        <strain evidence="6 7">DSM 17473</strain>
    </source>
</reference>
<protein>
    <submittedName>
        <fullName evidence="6">LysR family transcriptional regulator</fullName>
    </submittedName>
</protein>
<organism evidence="6 7">
    <name type="scientific">Pseudoduganella lutea</name>
    <dbReference type="NCBI Taxonomy" id="321985"/>
    <lineage>
        <taxon>Bacteria</taxon>
        <taxon>Pseudomonadati</taxon>
        <taxon>Pseudomonadota</taxon>
        <taxon>Betaproteobacteria</taxon>
        <taxon>Burkholderiales</taxon>
        <taxon>Oxalobacteraceae</taxon>
        <taxon>Telluria group</taxon>
        <taxon>Pseudoduganella</taxon>
    </lineage>
</organism>
<dbReference type="SUPFAM" id="SSF46785">
    <property type="entry name" value="Winged helix' DNA-binding domain"/>
    <property type="match status" value="1"/>
</dbReference>
<dbReference type="PRINTS" id="PR00039">
    <property type="entry name" value="HTHLYSR"/>
</dbReference>
<dbReference type="PANTHER" id="PTHR30346">
    <property type="entry name" value="TRANSCRIPTIONAL DUAL REGULATOR HCAR-RELATED"/>
    <property type="match status" value="1"/>
</dbReference>
<evidence type="ECO:0000313" key="7">
    <source>
        <dbReference type="Proteomes" id="UP000290637"/>
    </source>
</evidence>
<dbReference type="Proteomes" id="UP000290637">
    <property type="component" value="Chromosome"/>
</dbReference>
<dbReference type="OrthoDB" id="8807047at2"/>
<evidence type="ECO:0000256" key="2">
    <source>
        <dbReference type="ARBA" id="ARBA00023015"/>
    </source>
</evidence>
<dbReference type="FunFam" id="1.10.10.10:FF:000001">
    <property type="entry name" value="LysR family transcriptional regulator"/>
    <property type="match status" value="1"/>
</dbReference>
<dbReference type="InterPro" id="IPR036390">
    <property type="entry name" value="WH_DNA-bd_sf"/>
</dbReference>
<evidence type="ECO:0000256" key="3">
    <source>
        <dbReference type="ARBA" id="ARBA00023125"/>
    </source>
</evidence>
<evidence type="ECO:0000256" key="4">
    <source>
        <dbReference type="ARBA" id="ARBA00023163"/>
    </source>
</evidence>
<dbReference type="RefSeq" id="WP_130189171.1">
    <property type="nucleotide sequence ID" value="NZ_CP035913.1"/>
</dbReference>
<accession>A0A4P6L5D6</accession>
<evidence type="ECO:0000256" key="1">
    <source>
        <dbReference type="ARBA" id="ARBA00009437"/>
    </source>
</evidence>
<evidence type="ECO:0000259" key="5">
    <source>
        <dbReference type="PROSITE" id="PS50931"/>
    </source>
</evidence>
<comment type="similarity">
    <text evidence="1">Belongs to the LysR transcriptional regulatory family.</text>
</comment>
<dbReference type="PROSITE" id="PS50931">
    <property type="entry name" value="HTH_LYSR"/>
    <property type="match status" value="1"/>
</dbReference>
<evidence type="ECO:0000313" key="6">
    <source>
        <dbReference type="EMBL" id="QBE66062.1"/>
    </source>
</evidence>
<dbReference type="Gene3D" id="1.10.10.10">
    <property type="entry name" value="Winged helix-like DNA-binding domain superfamily/Winged helix DNA-binding domain"/>
    <property type="match status" value="1"/>
</dbReference>
<dbReference type="EMBL" id="CP035913">
    <property type="protein sequence ID" value="QBE66062.1"/>
    <property type="molecule type" value="Genomic_DNA"/>
</dbReference>
<keyword evidence="7" id="KW-1185">Reference proteome</keyword>
<dbReference type="InterPro" id="IPR000847">
    <property type="entry name" value="LysR_HTH_N"/>
</dbReference>
<proteinExistence type="inferred from homology"/>
<name>A0A4P6L5D6_9BURK</name>
<dbReference type="Pfam" id="PF03466">
    <property type="entry name" value="LysR_substrate"/>
    <property type="match status" value="1"/>
</dbReference>
<feature type="domain" description="HTH lysR-type" evidence="5">
    <location>
        <begin position="2"/>
        <end position="59"/>
    </location>
</feature>
<dbReference type="GO" id="GO:0003677">
    <property type="term" value="F:DNA binding"/>
    <property type="evidence" value="ECO:0007669"/>
    <property type="project" value="UniProtKB-KW"/>
</dbReference>
<dbReference type="Pfam" id="PF00126">
    <property type="entry name" value="HTH_1"/>
    <property type="match status" value="1"/>
</dbReference>
<sequence length="294" mass="32874">MFEISQLRCFVAVAEELHFSRAAERLNMTQPPLSRQIRLLEHHVGAQLLERNSRTVRLTAAGKAFFPEAVRILRMAEEATFTARRAAKGEQGTLAIGFTSASGYSLLPEVVRRLRERSPGISLTLKELVSTTQVEALNAGQLDLGLMRPHPMNPELHSTLLAREALMLAIPEREADGWPLEPTLASLHGKPFVMYSPYEARPFHQMLSERFERAGVVPDIVEHIGQVHTMLALVRAGLGAALIAEGASRLQFDGIVMRRMETEPVETVCAYRRDNENPVLQLFRRDVLPTFHPG</sequence>
<keyword evidence="3" id="KW-0238">DNA-binding</keyword>
<keyword evidence="2" id="KW-0805">Transcription regulation</keyword>
<dbReference type="Gene3D" id="3.40.190.10">
    <property type="entry name" value="Periplasmic binding protein-like II"/>
    <property type="match status" value="2"/>
</dbReference>
<dbReference type="KEGG" id="plue:EWM63_26285"/>
<dbReference type="InterPro" id="IPR005119">
    <property type="entry name" value="LysR_subst-bd"/>
</dbReference>
<dbReference type="AlphaFoldDB" id="A0A4P6L5D6"/>